<dbReference type="Pfam" id="PF22023">
    <property type="entry name" value="Pus10_THUMP_arc"/>
    <property type="match status" value="1"/>
</dbReference>
<dbReference type="PANTHER" id="PTHR21568">
    <property type="entry name" value="TRNA PSEUDOURIDINE SYNTHASE PUS10"/>
    <property type="match status" value="1"/>
</dbReference>
<dbReference type="HAMAP" id="MF_01893">
    <property type="entry name" value="Pus10_arch"/>
    <property type="match status" value="1"/>
</dbReference>
<dbReference type="PANTHER" id="PTHR21568:SF0">
    <property type="entry name" value="TRNA PSEUDOURIDINE SYNTHASE PUS10"/>
    <property type="match status" value="1"/>
</dbReference>
<keyword evidence="8" id="KW-1185">Reference proteome</keyword>
<evidence type="ECO:0000256" key="3">
    <source>
        <dbReference type="ARBA" id="ARBA00022884"/>
    </source>
</evidence>
<evidence type="ECO:0000256" key="4">
    <source>
        <dbReference type="ARBA" id="ARBA00023235"/>
    </source>
</evidence>
<dbReference type="GO" id="GO:0031119">
    <property type="term" value="P:tRNA pseudouridine synthesis"/>
    <property type="evidence" value="ECO:0007669"/>
    <property type="project" value="UniProtKB-UniRule"/>
</dbReference>
<dbReference type="eggNOG" id="arCOG01015">
    <property type="taxonomic scope" value="Archaea"/>
</dbReference>
<reference evidence="7 8" key="1">
    <citation type="journal article" date="2007" name="Archaea">
        <title>The genome of Hyperthermus butylicus: a sulfur-reducing, peptide fermenting, neutrophilic Crenarchaeote growing up to 108 degrees C.</title>
        <authorList>
            <person name="Brugger K."/>
            <person name="Chen L."/>
            <person name="Stark M."/>
            <person name="Zibat A."/>
            <person name="Redder P."/>
            <person name="Ruepp A."/>
            <person name="Awayez M."/>
            <person name="She Q."/>
            <person name="Garrett R.A."/>
            <person name="Klenk H.P."/>
        </authorList>
    </citation>
    <scope>NUCLEOTIDE SEQUENCE [LARGE SCALE GENOMIC DNA]</scope>
    <source>
        <strain evidence="8">DSM 5456 / JCM 9403 / PLM1-5</strain>
    </source>
</reference>
<dbReference type="STRING" id="415426.Hbut_1661"/>
<evidence type="ECO:0000256" key="5">
    <source>
        <dbReference type="HAMAP-Rule" id="MF_01893"/>
    </source>
</evidence>
<keyword evidence="2 5" id="KW-0819">tRNA processing</keyword>
<protein>
    <recommendedName>
        <fullName evidence="5">tRNA pseudouridine synthase Pus10</fullName>
        <ecNumber evidence="5">5.4.99.25</ecNumber>
    </recommendedName>
    <alternativeName>
        <fullName evidence="5">tRNA pseudouridine 54/55 synthase</fullName>
        <shortName evidence="5">Psi54/55 synthase</shortName>
    </alternativeName>
</protein>
<proteinExistence type="inferred from homology"/>
<evidence type="ECO:0000313" key="8">
    <source>
        <dbReference type="Proteomes" id="UP000002593"/>
    </source>
</evidence>
<name>A2BNB4_HYPBU</name>
<dbReference type="GeneID" id="4782740"/>
<dbReference type="OrthoDB" id="10348at2157"/>
<dbReference type="RefSeq" id="WP_011822793.1">
    <property type="nucleotide sequence ID" value="NC_008818.1"/>
</dbReference>
<gene>
    <name evidence="5" type="primary">pus10</name>
    <name evidence="7" type="ordered locus">Hbut_1661</name>
</gene>
<comment type="function">
    <text evidence="5">Responsible for synthesis of pseudouridine from uracil-54 and uracil-55 in the psi GC loop of transfer RNAs.</text>
</comment>
<feature type="domain" description="THUMP" evidence="6">
    <location>
        <begin position="86"/>
        <end position="208"/>
    </location>
</feature>
<feature type="binding site" evidence="5">
    <location>
        <position position="333"/>
    </location>
    <ligand>
        <name>substrate</name>
    </ligand>
</feature>
<dbReference type="InterPro" id="IPR004114">
    <property type="entry name" value="THUMP_dom"/>
</dbReference>
<dbReference type="Gene3D" id="3.30.70.3190">
    <property type="match status" value="1"/>
</dbReference>
<comment type="catalytic activity">
    <reaction evidence="5">
        <text>uridine(55) in tRNA = pseudouridine(55) in tRNA</text>
        <dbReference type="Rhea" id="RHEA:42532"/>
        <dbReference type="Rhea" id="RHEA-COMP:10101"/>
        <dbReference type="Rhea" id="RHEA-COMP:10102"/>
        <dbReference type="ChEBI" id="CHEBI:65314"/>
        <dbReference type="ChEBI" id="CHEBI:65315"/>
        <dbReference type="EC" id="5.4.99.25"/>
    </reaction>
</comment>
<feature type="binding site" evidence="5">
    <location>
        <position position="405"/>
    </location>
    <ligand>
        <name>substrate</name>
    </ligand>
</feature>
<sequence length="441" mass="49834">MTGVHSDGVEAVITGIASKALRLLEEIPLCDSCLGRMFGLLGRGFSNEERGRALKTLLVMSLHARIREGDAGAREQLRRLAPNIGELAAKLYEEVFGEKLVPNRCYICESRLQEMISLAVKRARHMLEGLEFRGFIVAARVNDEVRFREDEVKRRFSLEYAESIGSEVKREVGKKLQQLIGVKPDFEKPDVVVLVHVPEGRVELQVMPLLLRGWYWKLARRVSQSAWVTRRGERRYPFSVEDGLFILAEVFEADNIVIHASGREDADARMLGTGRPFIVEAKRPRKRISGLAVAEVEANSYAAGLVEYKLLSEARRSDVASIKGETQHRAKLYKALVVVERPISEDELKGLEEAFHMRSIMQRTPRRVRHRRPDVVREKIVFSVKTRQLADNVFEAIIHAEGGLYIKELVSGDGGDTRPSFAEYFSARAYCAELDVLGVFS</sequence>
<dbReference type="AlphaFoldDB" id="A2BNB4"/>
<evidence type="ECO:0000256" key="2">
    <source>
        <dbReference type="ARBA" id="ARBA00022694"/>
    </source>
</evidence>
<dbReference type="GO" id="GO:0000049">
    <property type="term" value="F:tRNA binding"/>
    <property type="evidence" value="ECO:0007669"/>
    <property type="project" value="InterPro"/>
</dbReference>
<keyword evidence="3 5" id="KW-0694">RNA-binding</keyword>
<dbReference type="HOGENOM" id="CLU_028780_2_0_2"/>
<dbReference type="InterPro" id="IPR055174">
    <property type="entry name" value="Pus10_THUMP_arc"/>
</dbReference>
<dbReference type="KEGG" id="hbu:Hbut_1661"/>
<evidence type="ECO:0000259" key="6">
    <source>
        <dbReference type="PROSITE" id="PS51165"/>
    </source>
</evidence>
<dbReference type="InterPro" id="IPR005912">
    <property type="entry name" value="Pus10"/>
</dbReference>
<dbReference type="EMBL" id="CP000493">
    <property type="protein sequence ID" value="ABM81475.1"/>
    <property type="molecule type" value="Genomic_DNA"/>
</dbReference>
<dbReference type="InterPro" id="IPR039894">
    <property type="entry name" value="Pus10-like"/>
</dbReference>
<comment type="catalytic activity">
    <reaction evidence="5">
        <text>uridine(54) in tRNA = pseudouridine(54) in tRNA</text>
        <dbReference type="Rhea" id="RHEA:57876"/>
        <dbReference type="Rhea" id="RHEA-COMP:10193"/>
        <dbReference type="Rhea" id="RHEA-COMP:14141"/>
        <dbReference type="ChEBI" id="CHEBI:65314"/>
        <dbReference type="ChEBI" id="CHEBI:65315"/>
    </reaction>
</comment>
<feature type="active site" description="Nucleophile" evidence="5">
    <location>
        <position position="265"/>
    </location>
</feature>
<dbReference type="InterPro" id="IPR020103">
    <property type="entry name" value="PsdUridine_synth_cat_dom_sf"/>
</dbReference>
<dbReference type="Proteomes" id="UP000002593">
    <property type="component" value="Chromosome"/>
</dbReference>
<dbReference type="EnsemblBacteria" id="ABM81475">
    <property type="protein sequence ID" value="ABM81475"/>
    <property type="gene ID" value="Hbut_1661"/>
</dbReference>
<comment type="similarity">
    <text evidence="1 5">Belongs to the pseudouridine synthase Pus10 family.</text>
</comment>
<dbReference type="NCBIfam" id="TIGR01213">
    <property type="entry name" value="pseudo_Pus10arc"/>
    <property type="match status" value="1"/>
</dbReference>
<dbReference type="Gene3D" id="3.30.70.2510">
    <property type="match status" value="1"/>
</dbReference>
<evidence type="ECO:0000313" key="7">
    <source>
        <dbReference type="EMBL" id="ABM81475.1"/>
    </source>
</evidence>
<dbReference type="Pfam" id="PF21238">
    <property type="entry name" value="Pus10_C"/>
    <property type="match status" value="1"/>
</dbReference>
<dbReference type="SUPFAM" id="SSF55120">
    <property type="entry name" value="Pseudouridine synthase"/>
    <property type="match status" value="1"/>
</dbReference>
<organism evidence="7 8">
    <name type="scientific">Hyperthermus butylicus (strain DSM 5456 / JCM 9403 / PLM1-5)</name>
    <dbReference type="NCBI Taxonomy" id="415426"/>
    <lineage>
        <taxon>Archaea</taxon>
        <taxon>Thermoproteota</taxon>
        <taxon>Thermoprotei</taxon>
        <taxon>Desulfurococcales</taxon>
        <taxon>Pyrodictiaceae</taxon>
        <taxon>Hyperthermus</taxon>
    </lineage>
</organism>
<evidence type="ECO:0000256" key="1">
    <source>
        <dbReference type="ARBA" id="ARBA00009652"/>
    </source>
</evidence>
<dbReference type="SMART" id="SM00981">
    <property type="entry name" value="THUMP"/>
    <property type="match status" value="1"/>
</dbReference>
<keyword evidence="4 5" id="KW-0413">Isomerase</keyword>
<dbReference type="EC" id="5.4.99.25" evidence="5"/>
<accession>A2BNB4</accession>
<dbReference type="PROSITE" id="PS51165">
    <property type="entry name" value="THUMP"/>
    <property type="match status" value="1"/>
</dbReference>
<dbReference type="GO" id="GO:0160148">
    <property type="term" value="F:tRNA pseudouridine(55) synthase activity"/>
    <property type="evidence" value="ECO:0007669"/>
    <property type="project" value="UniProtKB-EC"/>
</dbReference>
<dbReference type="InterPro" id="IPR048741">
    <property type="entry name" value="Pus10-like_C"/>
</dbReference>